<dbReference type="Proteomes" id="UP000179807">
    <property type="component" value="Unassembled WGS sequence"/>
</dbReference>
<organism evidence="1 2">
    <name type="scientific">Tritrichomonas foetus</name>
    <dbReference type="NCBI Taxonomy" id="1144522"/>
    <lineage>
        <taxon>Eukaryota</taxon>
        <taxon>Metamonada</taxon>
        <taxon>Parabasalia</taxon>
        <taxon>Tritrichomonadida</taxon>
        <taxon>Tritrichomonadidae</taxon>
        <taxon>Tritrichomonas</taxon>
    </lineage>
</organism>
<dbReference type="VEuPathDB" id="TrichDB:TRFO_38143"/>
<reference evidence="1" key="1">
    <citation type="submission" date="2016-10" db="EMBL/GenBank/DDBJ databases">
        <authorList>
            <person name="Benchimol M."/>
            <person name="Almeida L.G."/>
            <person name="Vasconcelos A.T."/>
            <person name="Perreira-Neves A."/>
            <person name="Rosa I.A."/>
            <person name="Tasca T."/>
            <person name="Bogo M.R."/>
            <person name="de Souza W."/>
        </authorList>
    </citation>
    <scope>NUCLEOTIDE SEQUENCE [LARGE SCALE GENOMIC DNA]</scope>
    <source>
        <strain evidence="1">K</strain>
    </source>
</reference>
<keyword evidence="2" id="KW-1185">Reference proteome</keyword>
<dbReference type="AlphaFoldDB" id="A0A1J4J988"/>
<gene>
    <name evidence="1" type="ORF">TRFO_38143</name>
</gene>
<dbReference type="RefSeq" id="XP_068348891.1">
    <property type="nucleotide sequence ID" value="XM_068511870.1"/>
</dbReference>
<name>A0A1J4J988_9EUKA</name>
<accession>A0A1J4J988</accession>
<protein>
    <submittedName>
        <fullName evidence="1">Uncharacterized protein</fullName>
    </submittedName>
</protein>
<sequence>MLPISIIHNLNNSSFNDSFTNEEFSPDLIYSKITLPRLNDQPNRKKKPKTFLKTGRKASNVPKENIFHILQQSLNQEDIDH</sequence>
<comment type="caution">
    <text evidence="1">The sequence shown here is derived from an EMBL/GenBank/DDBJ whole genome shotgun (WGS) entry which is preliminary data.</text>
</comment>
<evidence type="ECO:0000313" key="1">
    <source>
        <dbReference type="EMBL" id="OHS95754.1"/>
    </source>
</evidence>
<proteinExistence type="predicted"/>
<dbReference type="EMBL" id="MLAK01001225">
    <property type="protein sequence ID" value="OHS95754.1"/>
    <property type="molecule type" value="Genomic_DNA"/>
</dbReference>
<dbReference type="GeneID" id="94846574"/>
<evidence type="ECO:0000313" key="2">
    <source>
        <dbReference type="Proteomes" id="UP000179807"/>
    </source>
</evidence>